<organism evidence="3 4">
    <name type="scientific">Thraustotheca clavata</name>
    <dbReference type="NCBI Taxonomy" id="74557"/>
    <lineage>
        <taxon>Eukaryota</taxon>
        <taxon>Sar</taxon>
        <taxon>Stramenopiles</taxon>
        <taxon>Oomycota</taxon>
        <taxon>Saprolegniomycetes</taxon>
        <taxon>Saprolegniales</taxon>
        <taxon>Achlyaceae</taxon>
        <taxon>Thraustotheca</taxon>
    </lineage>
</organism>
<accession>A0A1V9ZXN2</accession>
<evidence type="ECO:0000313" key="3">
    <source>
        <dbReference type="EMBL" id="OQS02729.1"/>
    </source>
</evidence>
<feature type="region of interest" description="Disordered" evidence="2">
    <location>
        <begin position="177"/>
        <end position="202"/>
    </location>
</feature>
<dbReference type="STRING" id="74557.A0A1V9ZXN2"/>
<name>A0A1V9ZXN2_9STRA</name>
<protein>
    <submittedName>
        <fullName evidence="3">Uncharacterized protein</fullName>
    </submittedName>
</protein>
<feature type="coiled-coil region" evidence="1">
    <location>
        <begin position="121"/>
        <end position="155"/>
    </location>
</feature>
<dbReference type="EMBL" id="JNBS01001087">
    <property type="protein sequence ID" value="OQS02729.1"/>
    <property type="molecule type" value="Genomic_DNA"/>
</dbReference>
<dbReference type="PANTHER" id="PTHR37473">
    <property type="entry name" value="EF-HAND DOMAIN-CONTAINING PROTEIN"/>
    <property type="match status" value="1"/>
</dbReference>
<dbReference type="PANTHER" id="PTHR37473:SF1">
    <property type="entry name" value="EF-HAND DOMAIN-CONTAINING PROTEIN"/>
    <property type="match status" value="1"/>
</dbReference>
<dbReference type="AlphaFoldDB" id="A0A1V9ZXN2"/>
<keyword evidence="1" id="KW-0175">Coiled coil</keyword>
<dbReference type="Proteomes" id="UP000243217">
    <property type="component" value="Unassembled WGS sequence"/>
</dbReference>
<comment type="caution">
    <text evidence="3">The sequence shown here is derived from an EMBL/GenBank/DDBJ whole genome shotgun (WGS) entry which is preliminary data.</text>
</comment>
<keyword evidence="4" id="KW-1185">Reference proteome</keyword>
<feature type="compositionally biased region" description="Polar residues" evidence="2">
    <location>
        <begin position="180"/>
        <end position="191"/>
    </location>
</feature>
<proteinExistence type="predicted"/>
<reference evidence="3 4" key="1">
    <citation type="journal article" date="2014" name="Genome Biol. Evol.">
        <title>The secreted proteins of Achlya hypogyna and Thraustotheca clavata identify the ancestral oomycete secretome and reveal gene acquisitions by horizontal gene transfer.</title>
        <authorList>
            <person name="Misner I."/>
            <person name="Blouin N."/>
            <person name="Leonard G."/>
            <person name="Richards T.A."/>
            <person name="Lane C.E."/>
        </authorList>
    </citation>
    <scope>NUCLEOTIDE SEQUENCE [LARGE SCALE GENOMIC DNA]</scope>
    <source>
        <strain evidence="3 4">ATCC 34112</strain>
    </source>
</reference>
<sequence>MENDDHVAQALESNGFEAIFAIYGDGREAIATEHLSVVLEKMGYTVPSHKLEAYLDELDPEANGEITKAFTTFIISVFLKWFSTHADSLEDEDENEPTTRENEREPLTAIHSEMLDAKVQRKRTEDDVQLLANRLAHLRMEEKKAQKKIDEAIKRAQDIAAIKKRNADHLRWKREHIERQQSNVPKLSGNSQKRKESAFMSLAEQRTKQAQDKKSQMQQLSCQLSKEREMEKFRLMKQSEAIKKCEQEAARKRELARKKQEKQLIKQARDKLAEEYKKKSMAENVLREMEDEEARLIEKLRNTQEHQKEAFMHLEHAIQMQIND</sequence>
<dbReference type="OrthoDB" id="75701at2759"/>
<gene>
    <name evidence="3" type="ORF">THRCLA_04933</name>
</gene>
<evidence type="ECO:0000256" key="1">
    <source>
        <dbReference type="SAM" id="Coils"/>
    </source>
</evidence>
<evidence type="ECO:0000256" key="2">
    <source>
        <dbReference type="SAM" id="MobiDB-lite"/>
    </source>
</evidence>
<evidence type="ECO:0000313" key="4">
    <source>
        <dbReference type="Proteomes" id="UP000243217"/>
    </source>
</evidence>